<dbReference type="SUPFAM" id="SSF53067">
    <property type="entry name" value="Actin-like ATPase domain"/>
    <property type="match status" value="2"/>
</dbReference>
<proteinExistence type="predicted"/>
<keyword evidence="5" id="KW-1185">Reference proteome</keyword>
<evidence type="ECO:0000313" key="5">
    <source>
        <dbReference type="Proteomes" id="UP000809440"/>
    </source>
</evidence>
<dbReference type="GO" id="GO:0016301">
    <property type="term" value="F:kinase activity"/>
    <property type="evidence" value="ECO:0007669"/>
    <property type="project" value="UniProtKB-KW"/>
</dbReference>
<dbReference type="RefSeq" id="WP_085632523.1">
    <property type="nucleotide sequence ID" value="NZ_JAFBWU010000022.1"/>
</dbReference>
<gene>
    <name evidence="2" type="ORF">JQX41_21810</name>
    <name evidence="3" type="ORF">JQX48_21830</name>
</gene>
<dbReference type="GeneID" id="62642711"/>
<dbReference type="InterPro" id="IPR043129">
    <property type="entry name" value="ATPase_NBD"/>
</dbReference>
<dbReference type="Proteomes" id="UP000809440">
    <property type="component" value="Unassembled WGS sequence"/>
</dbReference>
<dbReference type="PANTHER" id="PTHR43190">
    <property type="entry name" value="N-ACETYL-D-GLUCOSAMINE KINASE"/>
    <property type="match status" value="1"/>
</dbReference>
<keyword evidence="2" id="KW-0418">Kinase</keyword>
<evidence type="ECO:0000313" key="3">
    <source>
        <dbReference type="EMBL" id="MBM2419621.1"/>
    </source>
</evidence>
<evidence type="ECO:0000259" key="1">
    <source>
        <dbReference type="Pfam" id="PF01869"/>
    </source>
</evidence>
<evidence type="ECO:0000313" key="4">
    <source>
        <dbReference type="Proteomes" id="UP000755667"/>
    </source>
</evidence>
<dbReference type="Proteomes" id="UP000755667">
    <property type="component" value="Unassembled WGS sequence"/>
</dbReference>
<comment type="caution">
    <text evidence="2">The sequence shown here is derived from an EMBL/GenBank/DDBJ whole genome shotgun (WGS) entry which is preliminary data.</text>
</comment>
<dbReference type="Pfam" id="PF01869">
    <property type="entry name" value="BcrAD_BadFG"/>
    <property type="match status" value="1"/>
</dbReference>
<dbReference type="InterPro" id="IPR002731">
    <property type="entry name" value="ATPase_BadF"/>
</dbReference>
<name>A0A9Q2P2C7_9RHOB</name>
<feature type="domain" description="ATPase BadF/BadG/BcrA/BcrD type" evidence="1">
    <location>
        <begin position="9"/>
        <end position="257"/>
    </location>
</feature>
<dbReference type="EMBL" id="JAFBXF010000022">
    <property type="protein sequence ID" value="MBM2419621.1"/>
    <property type="molecule type" value="Genomic_DNA"/>
</dbReference>
<dbReference type="InterPro" id="IPR052519">
    <property type="entry name" value="Euk-type_GlcNAc_Kinase"/>
</dbReference>
<protein>
    <submittedName>
        <fullName evidence="2">N-acetylglucosamine kinase</fullName>
    </submittedName>
</protein>
<organism evidence="2 4">
    <name type="scientific">Marivita cryptomonadis</name>
    <dbReference type="NCBI Taxonomy" id="505252"/>
    <lineage>
        <taxon>Bacteria</taxon>
        <taxon>Pseudomonadati</taxon>
        <taxon>Pseudomonadota</taxon>
        <taxon>Alphaproteobacteria</taxon>
        <taxon>Rhodobacterales</taxon>
        <taxon>Roseobacteraceae</taxon>
        <taxon>Marivita</taxon>
    </lineage>
</organism>
<accession>A0A9Q2P2C7</accession>
<dbReference type="EMBL" id="JAFBXE010000022">
    <property type="protein sequence ID" value="MBM2414950.1"/>
    <property type="molecule type" value="Genomic_DNA"/>
</dbReference>
<dbReference type="CDD" id="cd24082">
    <property type="entry name" value="ASKHA_NBD_GspK-like"/>
    <property type="match status" value="1"/>
</dbReference>
<keyword evidence="2" id="KW-0808">Transferase</keyword>
<dbReference type="OrthoDB" id="63487at2"/>
<dbReference type="Gene3D" id="3.30.420.40">
    <property type="match status" value="2"/>
</dbReference>
<sequence length="291" mass="30016">MTDRLEFVIGLDGGGSGCRAALGAPDGTVLATAHSGSANYTSDPDGTVAHILTALTEVTSLAGVSFDRVKEAPAHLGLAGIVTHEDAQSCAARLPLKNCRISNDQLTSAVGAFGSQDGALVGVGTGSFVAIKRGDTIRSIGGWGLQLGDQASGAWLGRLALQRCALVTDGLATPSPFIEDVLQTFELDANRMIAFAQKAAPADYAAFAPNIFDSASQGDPHACDMIRKAADYLDLCLDTAGLIDGEGVCLVGGLAPLYAPWLNERHQARVAEPLGTALDGAIRLAWKRAAT</sequence>
<dbReference type="AlphaFoldDB" id="A0A9Q2P2C7"/>
<evidence type="ECO:0000313" key="2">
    <source>
        <dbReference type="EMBL" id="MBM2414950.1"/>
    </source>
</evidence>
<dbReference type="PANTHER" id="PTHR43190:SF3">
    <property type="entry name" value="N-ACETYL-D-GLUCOSAMINE KINASE"/>
    <property type="match status" value="1"/>
</dbReference>
<reference evidence="2 5" key="1">
    <citation type="submission" date="2021-01" db="EMBL/GenBank/DDBJ databases">
        <title>Diatom-associated Roseobacters Show Island Model of Population Structure.</title>
        <authorList>
            <person name="Qu L."/>
            <person name="Feng X."/>
            <person name="Chen Y."/>
            <person name="Li L."/>
            <person name="Wang X."/>
            <person name="Hu Z."/>
            <person name="Wang H."/>
            <person name="Luo H."/>
        </authorList>
    </citation>
    <scope>NUCLEOTIDE SEQUENCE</scope>
    <source>
        <strain evidence="3 5">CC28-63</strain>
        <strain evidence="2">CC28-69</strain>
    </source>
</reference>